<organism evidence="1 2">
    <name type="scientific">Neorhodopirellula lusitana</name>
    <dbReference type="NCBI Taxonomy" id="445327"/>
    <lineage>
        <taxon>Bacteria</taxon>
        <taxon>Pseudomonadati</taxon>
        <taxon>Planctomycetota</taxon>
        <taxon>Planctomycetia</taxon>
        <taxon>Pirellulales</taxon>
        <taxon>Pirellulaceae</taxon>
        <taxon>Neorhodopirellula</taxon>
    </lineage>
</organism>
<dbReference type="EMBL" id="FXUG01000011">
    <property type="protein sequence ID" value="SMP68249.1"/>
    <property type="molecule type" value="Genomic_DNA"/>
</dbReference>
<dbReference type="Proteomes" id="UP001158067">
    <property type="component" value="Unassembled WGS sequence"/>
</dbReference>
<gene>
    <name evidence="1" type="ORF">SAMN06265222_11125</name>
</gene>
<sequence length="303" mass="34311">MTKPGKNRNWLRALSLLALFLVGDRVGGYIMDRAFQSTRFRFSQVYSGDLPADLVFIGNSRGVHMFHRPPLEAISGQRVANISFNGMPAPMMPVIWNDYLEHHKAPSKVFVEVSCIGRDNEPGSLERFAVLMAHSPATCELMKRSRTQKYWWCQVSHLYRFNSELHRRSLFFLRNSDQDWIMDGQVPSDWHDPDFVSQHGQFQRSQDDVEAISKLIAIANQAGVEVELILAPYLPAYQAQLPSHAEWLAWLESELGQPIHDYSSALPDSKSFADPIHLNPEGAKTFASFLNDEAVLAPTKATP</sequence>
<dbReference type="SUPFAM" id="SSF52266">
    <property type="entry name" value="SGNH hydrolase"/>
    <property type="match status" value="1"/>
</dbReference>
<comment type="caution">
    <text evidence="1">The sequence shown here is derived from an EMBL/GenBank/DDBJ whole genome shotgun (WGS) entry which is preliminary data.</text>
</comment>
<accession>A0ABY1QHQ2</accession>
<protein>
    <recommendedName>
        <fullName evidence="3">SGNH/GDSL hydrolase family protein</fullName>
    </recommendedName>
</protein>
<evidence type="ECO:0000313" key="1">
    <source>
        <dbReference type="EMBL" id="SMP68249.1"/>
    </source>
</evidence>
<reference evidence="1 2" key="1">
    <citation type="submission" date="2017-05" db="EMBL/GenBank/DDBJ databases">
        <authorList>
            <person name="Varghese N."/>
            <person name="Submissions S."/>
        </authorList>
    </citation>
    <scope>NUCLEOTIDE SEQUENCE [LARGE SCALE GENOMIC DNA]</scope>
    <source>
        <strain evidence="1 2">DSM 25457</strain>
    </source>
</reference>
<name>A0ABY1QHQ2_9BACT</name>
<keyword evidence="2" id="KW-1185">Reference proteome</keyword>
<evidence type="ECO:0000313" key="2">
    <source>
        <dbReference type="Proteomes" id="UP001158067"/>
    </source>
</evidence>
<evidence type="ECO:0008006" key="3">
    <source>
        <dbReference type="Google" id="ProtNLM"/>
    </source>
</evidence>
<proteinExistence type="predicted"/>